<dbReference type="AlphaFoldDB" id="A0A6B1D3P3"/>
<dbReference type="EMBL" id="VXMH01000026">
    <property type="protein sequence ID" value="MYC94451.1"/>
    <property type="molecule type" value="Genomic_DNA"/>
</dbReference>
<sequence>MIAGNGALPSPNARIPCTAPAVRCATRLSYPSGPSQANFALHDFTATLMPQQQQFDAGRNELPDQFMSRY</sequence>
<evidence type="ECO:0000313" key="1">
    <source>
        <dbReference type="EMBL" id="MYC94451.1"/>
    </source>
</evidence>
<proteinExistence type="predicted"/>
<accession>A0A6B1D3P3</accession>
<reference evidence="1" key="1">
    <citation type="submission" date="2019-09" db="EMBL/GenBank/DDBJ databases">
        <title>Characterisation of the sponge microbiome using genome-centric metagenomics.</title>
        <authorList>
            <person name="Engelberts J.P."/>
            <person name="Robbins S.J."/>
            <person name="De Goeij J.M."/>
            <person name="Aranda M."/>
            <person name="Bell S.C."/>
            <person name="Webster N.S."/>
        </authorList>
    </citation>
    <scope>NUCLEOTIDE SEQUENCE</scope>
    <source>
        <strain evidence="1">SB0661_bin_32</strain>
    </source>
</reference>
<name>A0A6B1D3P3_9CHLR</name>
<organism evidence="1">
    <name type="scientific">Caldilineaceae bacterium SB0661_bin_32</name>
    <dbReference type="NCBI Taxonomy" id="2605255"/>
    <lineage>
        <taxon>Bacteria</taxon>
        <taxon>Bacillati</taxon>
        <taxon>Chloroflexota</taxon>
        <taxon>Caldilineae</taxon>
        <taxon>Caldilineales</taxon>
        <taxon>Caldilineaceae</taxon>
    </lineage>
</organism>
<gene>
    <name evidence="1" type="ORF">F4X14_05720</name>
</gene>
<protein>
    <submittedName>
        <fullName evidence="1">Uncharacterized protein</fullName>
    </submittedName>
</protein>
<comment type="caution">
    <text evidence="1">The sequence shown here is derived from an EMBL/GenBank/DDBJ whole genome shotgun (WGS) entry which is preliminary data.</text>
</comment>